<evidence type="ECO:0000313" key="3">
    <source>
        <dbReference type="Proteomes" id="UP001597187"/>
    </source>
</evidence>
<feature type="transmembrane region" description="Helical" evidence="1">
    <location>
        <begin position="262"/>
        <end position="280"/>
    </location>
</feature>
<evidence type="ECO:0000313" key="2">
    <source>
        <dbReference type="EMBL" id="MFD1512120.1"/>
    </source>
</evidence>
<comment type="caution">
    <text evidence="2">The sequence shown here is derived from an EMBL/GenBank/DDBJ whole genome shotgun (WGS) entry which is preliminary data.</text>
</comment>
<feature type="transmembrane region" description="Helical" evidence="1">
    <location>
        <begin position="40"/>
        <end position="58"/>
    </location>
</feature>
<organism evidence="2 3">
    <name type="scientific">Halomarina rubra</name>
    <dbReference type="NCBI Taxonomy" id="2071873"/>
    <lineage>
        <taxon>Archaea</taxon>
        <taxon>Methanobacteriati</taxon>
        <taxon>Methanobacteriota</taxon>
        <taxon>Stenosarchaea group</taxon>
        <taxon>Halobacteria</taxon>
        <taxon>Halobacteriales</taxon>
        <taxon>Natronomonadaceae</taxon>
        <taxon>Halomarina</taxon>
    </lineage>
</organism>
<dbReference type="InterPro" id="IPR024464">
    <property type="entry name" value="DUF2391"/>
</dbReference>
<proteinExistence type="predicted"/>
<dbReference type="Proteomes" id="UP001597187">
    <property type="component" value="Unassembled WGS sequence"/>
</dbReference>
<gene>
    <name evidence="2" type="ORF">ACFSBT_02350</name>
</gene>
<dbReference type="Pfam" id="PF09622">
    <property type="entry name" value="DUF2391"/>
    <property type="match status" value="1"/>
</dbReference>
<feature type="transmembrane region" description="Helical" evidence="1">
    <location>
        <begin position="79"/>
        <end position="104"/>
    </location>
</feature>
<dbReference type="EMBL" id="JBHUDC010000002">
    <property type="protein sequence ID" value="MFD1512120.1"/>
    <property type="molecule type" value="Genomic_DNA"/>
</dbReference>
<keyword evidence="1" id="KW-0472">Membrane</keyword>
<protein>
    <submittedName>
        <fullName evidence="2">DUF2391 family protein</fullName>
    </submittedName>
</protein>
<evidence type="ECO:0000256" key="1">
    <source>
        <dbReference type="SAM" id="Phobius"/>
    </source>
</evidence>
<feature type="transmembrane region" description="Helical" evidence="1">
    <location>
        <begin position="188"/>
        <end position="209"/>
    </location>
</feature>
<keyword evidence="3" id="KW-1185">Reference proteome</keyword>
<feature type="transmembrane region" description="Helical" evidence="1">
    <location>
        <begin position="230"/>
        <end position="250"/>
    </location>
</feature>
<reference evidence="2 3" key="1">
    <citation type="journal article" date="2019" name="Int. J. Syst. Evol. Microbiol.">
        <title>The Global Catalogue of Microorganisms (GCM) 10K type strain sequencing project: providing services to taxonomists for standard genome sequencing and annotation.</title>
        <authorList>
            <consortium name="The Broad Institute Genomics Platform"/>
            <consortium name="The Broad Institute Genome Sequencing Center for Infectious Disease"/>
            <person name="Wu L."/>
            <person name="Ma J."/>
        </authorList>
    </citation>
    <scope>NUCLEOTIDE SEQUENCE [LARGE SCALE GENOMIC DNA]</scope>
    <source>
        <strain evidence="2 3">CGMCC 1.12563</strain>
    </source>
</reference>
<name>A0ABD6ARI0_9EURY</name>
<keyword evidence="1" id="KW-0812">Transmembrane</keyword>
<dbReference type="AlphaFoldDB" id="A0ABD6ARI0"/>
<sequence length="281" mass="29851">MTAGRVLRDQGRGVCGALLVVGVPMLYTVEVWWYSWQTPSWRLLVVVSVGLTLVLLVTRRAGFRETDDGDSDDRSAVRLVTDFTELLLQGFLTGLLVLVLFGLVEPATPPTVVARLGLVLTVPLAFGSALANEVLRAADDEQTDDDDDDGGMPPLGQRLALYGLGASFLALPVAPTEEVQVVASLAGWGRLTGLLVASLAFTYLVLYELEFRGQRGRRRETVAEQVGHTGVVYAVSVTVSLALLAAFDLVEGVSLSVVVQQTVVLAFPATVGASGARVVLG</sequence>
<accession>A0ABD6ARI0</accession>
<feature type="transmembrane region" description="Helical" evidence="1">
    <location>
        <begin position="12"/>
        <end position="34"/>
    </location>
</feature>
<keyword evidence="1" id="KW-1133">Transmembrane helix</keyword>
<dbReference type="RefSeq" id="WP_250872107.1">
    <property type="nucleotide sequence ID" value="NZ_JALXFV010000002.1"/>
</dbReference>